<reference evidence="6 7" key="1">
    <citation type="journal article" date="2015" name="Microbes Environ.">
        <title>Distribution and evolution of nitrogen fixation genes in the phylum bacteroidetes.</title>
        <authorList>
            <person name="Inoue J."/>
            <person name="Oshima K."/>
            <person name="Suda W."/>
            <person name="Sakamoto M."/>
            <person name="Iino T."/>
            <person name="Noda S."/>
            <person name="Hongoh Y."/>
            <person name="Hattori M."/>
            <person name="Ohkuma M."/>
        </authorList>
    </citation>
    <scope>NUCLEOTIDE SEQUENCE [LARGE SCALE GENOMIC DNA]</scope>
    <source>
        <strain evidence="6">JCM 15548</strain>
    </source>
</reference>
<dbReference type="PROSITE" id="PS00105">
    <property type="entry name" value="AA_TRANSFER_CLASS_1"/>
    <property type="match status" value="1"/>
</dbReference>
<comment type="similarity">
    <text evidence="4">Belongs to the class-I pyridoxal-phosphate-dependent aminotransferase family.</text>
</comment>
<dbReference type="PANTHER" id="PTHR42832">
    <property type="entry name" value="AMINO ACID AMINOTRANSFERASE"/>
    <property type="match status" value="1"/>
</dbReference>
<sequence>MIKPADRIGTVQEYYFSVKLKQIDQLRQEGKDVINLGIGSPDQPPASQVIETLGETAKNASNHGYQSYIGIPALRNGFANWYKRSYGIDLNPENEIIPMMGSKEAIMHISMAFLNPGDEVLLPNPGYPTYSAVTNLVGAVGRYYDLTAETDWQPDFKVLESQDLSKVKLMWVNYPNMPTGAAAQPEVMKELIAFGRRHHILICNDNPYSFVLNPRPSSLLSVDGAKETAIELNSLSKSHNMAGWRIGMVAGKAEFVQYILRVKSNMDSGMFRPMQEAAAKALELDTEWYDEVNAVYARRRDLVFQIMDTLQCTYDRHQVGLFVWAKIPDRFKNGQEISDLVLDKAHVFITPGFIFGSNGEPYIRISLCASEALLEESIRRIKQLEIQ</sequence>
<dbReference type="Pfam" id="PF00155">
    <property type="entry name" value="Aminotran_1_2"/>
    <property type="match status" value="1"/>
</dbReference>
<comment type="cofactor">
    <cofactor evidence="1 4">
        <name>pyridoxal 5'-phosphate</name>
        <dbReference type="ChEBI" id="CHEBI:597326"/>
    </cofactor>
</comment>
<dbReference type="RefSeq" id="WP_062128527.1">
    <property type="nucleotide sequence ID" value="NZ_BAZW01000078.1"/>
</dbReference>
<dbReference type="GO" id="GO:0008483">
    <property type="term" value="F:transaminase activity"/>
    <property type="evidence" value="ECO:0007669"/>
    <property type="project" value="UniProtKB-KW"/>
</dbReference>
<dbReference type="InterPro" id="IPR004839">
    <property type="entry name" value="Aminotransferase_I/II_large"/>
</dbReference>
<evidence type="ECO:0000313" key="6">
    <source>
        <dbReference type="EMBL" id="GAO27613.1"/>
    </source>
</evidence>
<dbReference type="SUPFAM" id="SSF53383">
    <property type="entry name" value="PLP-dependent transferases"/>
    <property type="match status" value="1"/>
</dbReference>
<dbReference type="Gene3D" id="3.90.1150.10">
    <property type="entry name" value="Aspartate Aminotransferase, domain 1"/>
    <property type="match status" value="1"/>
</dbReference>
<accession>A0A0E9LQN6</accession>
<keyword evidence="7" id="KW-1185">Reference proteome</keyword>
<protein>
    <recommendedName>
        <fullName evidence="4">Aminotransferase</fullName>
        <ecNumber evidence="4">2.6.1.-</ecNumber>
    </recommendedName>
</protein>
<dbReference type="STRING" id="1236989.JCM15548_14450"/>
<dbReference type="InterPro" id="IPR050881">
    <property type="entry name" value="LL-DAP_aminotransferase"/>
</dbReference>
<comment type="caution">
    <text evidence="6">The sequence shown here is derived from an EMBL/GenBank/DDBJ whole genome shotgun (WGS) entry which is preliminary data.</text>
</comment>
<keyword evidence="3 4" id="KW-0808">Transferase</keyword>
<evidence type="ECO:0000256" key="3">
    <source>
        <dbReference type="ARBA" id="ARBA00022679"/>
    </source>
</evidence>
<dbReference type="Proteomes" id="UP000032900">
    <property type="component" value="Unassembled WGS sequence"/>
</dbReference>
<gene>
    <name evidence="6" type="ORF">JCM15548_14450</name>
</gene>
<keyword evidence="2 4" id="KW-0032">Aminotransferase</keyword>
<feature type="domain" description="Aminotransferase class I/classII large" evidence="5">
    <location>
        <begin position="31"/>
        <end position="381"/>
    </location>
</feature>
<organism evidence="6 7">
    <name type="scientific">Geofilum rubicundum JCM 15548</name>
    <dbReference type="NCBI Taxonomy" id="1236989"/>
    <lineage>
        <taxon>Bacteria</taxon>
        <taxon>Pseudomonadati</taxon>
        <taxon>Bacteroidota</taxon>
        <taxon>Bacteroidia</taxon>
        <taxon>Marinilabiliales</taxon>
        <taxon>Marinilabiliaceae</taxon>
        <taxon>Geofilum</taxon>
    </lineage>
</organism>
<dbReference type="PANTHER" id="PTHR42832:SF3">
    <property type="entry name" value="L-GLUTAMINE--4-(METHYLSULFANYL)-2-OXOBUTANOATE AMINOTRANSFERASE"/>
    <property type="match status" value="1"/>
</dbReference>
<evidence type="ECO:0000259" key="5">
    <source>
        <dbReference type="Pfam" id="PF00155"/>
    </source>
</evidence>
<dbReference type="Gene3D" id="3.40.640.10">
    <property type="entry name" value="Type I PLP-dependent aspartate aminotransferase-like (Major domain)"/>
    <property type="match status" value="1"/>
</dbReference>
<dbReference type="GO" id="GO:0030170">
    <property type="term" value="F:pyridoxal phosphate binding"/>
    <property type="evidence" value="ECO:0007669"/>
    <property type="project" value="InterPro"/>
</dbReference>
<evidence type="ECO:0000256" key="2">
    <source>
        <dbReference type="ARBA" id="ARBA00022576"/>
    </source>
</evidence>
<dbReference type="EMBL" id="BAZW01000078">
    <property type="protein sequence ID" value="GAO27613.1"/>
    <property type="molecule type" value="Genomic_DNA"/>
</dbReference>
<dbReference type="InterPro" id="IPR015421">
    <property type="entry name" value="PyrdxlP-dep_Trfase_major"/>
</dbReference>
<dbReference type="CDD" id="cd00609">
    <property type="entry name" value="AAT_like"/>
    <property type="match status" value="1"/>
</dbReference>
<dbReference type="AlphaFoldDB" id="A0A0E9LQN6"/>
<evidence type="ECO:0000256" key="1">
    <source>
        <dbReference type="ARBA" id="ARBA00001933"/>
    </source>
</evidence>
<dbReference type="OrthoDB" id="9802328at2"/>
<dbReference type="InterPro" id="IPR015422">
    <property type="entry name" value="PyrdxlP-dep_Trfase_small"/>
</dbReference>
<proteinExistence type="inferred from homology"/>
<dbReference type="InterPro" id="IPR015424">
    <property type="entry name" value="PyrdxlP-dep_Trfase"/>
</dbReference>
<name>A0A0E9LQN6_9BACT</name>
<evidence type="ECO:0000256" key="4">
    <source>
        <dbReference type="RuleBase" id="RU000481"/>
    </source>
</evidence>
<dbReference type="InterPro" id="IPR004838">
    <property type="entry name" value="NHTrfase_class1_PyrdxlP-BS"/>
</dbReference>
<dbReference type="EC" id="2.6.1.-" evidence="4"/>
<evidence type="ECO:0000313" key="7">
    <source>
        <dbReference type="Proteomes" id="UP000032900"/>
    </source>
</evidence>